<dbReference type="EnsemblMetazoa" id="PPAI003482-RA">
    <property type="protein sequence ID" value="PPAI003482-PA"/>
    <property type="gene ID" value="PPAI003482"/>
</dbReference>
<name>A0A1B0D7F9_PHLPP</name>
<evidence type="ECO:0000313" key="1">
    <source>
        <dbReference type="EnsemblMetazoa" id="PPAI003482-PA"/>
    </source>
</evidence>
<protein>
    <submittedName>
        <fullName evidence="1">Uncharacterized protein</fullName>
    </submittedName>
</protein>
<organism evidence="1 2">
    <name type="scientific">Phlebotomus papatasi</name>
    <name type="common">Sandfly</name>
    <dbReference type="NCBI Taxonomy" id="29031"/>
    <lineage>
        <taxon>Eukaryota</taxon>
        <taxon>Metazoa</taxon>
        <taxon>Ecdysozoa</taxon>
        <taxon>Arthropoda</taxon>
        <taxon>Hexapoda</taxon>
        <taxon>Insecta</taxon>
        <taxon>Pterygota</taxon>
        <taxon>Neoptera</taxon>
        <taxon>Endopterygota</taxon>
        <taxon>Diptera</taxon>
        <taxon>Nematocera</taxon>
        <taxon>Psychodoidea</taxon>
        <taxon>Psychodidae</taxon>
        <taxon>Phlebotomus</taxon>
        <taxon>Phlebotomus</taxon>
    </lineage>
</organism>
<accession>A0A1B0D7F9</accession>
<sequence>MKFLIKYLKLFLLFVFIGKSFGNPVGNTCPASSEGFCLSMTQDDECCFDNFYKCCKFYSFKSPDFYKCIKDCDDDEQVTDYPDNSHDYHEYKGPTVYTKPSYGHTGYSEYNNRMENVYCKDECCRYYFKSCAHKFALGYKYFRNCIDTSCKHGLPPVKHY</sequence>
<dbReference type="EMBL" id="AJVK01003927">
    <property type="status" value="NOT_ANNOTATED_CDS"/>
    <property type="molecule type" value="Genomic_DNA"/>
</dbReference>
<dbReference type="VEuPathDB" id="VectorBase:PPAI003482"/>
<keyword evidence="2" id="KW-1185">Reference proteome</keyword>
<proteinExistence type="predicted"/>
<dbReference type="AlphaFoldDB" id="A0A1B0D7F9"/>
<evidence type="ECO:0000313" key="2">
    <source>
        <dbReference type="Proteomes" id="UP000092462"/>
    </source>
</evidence>
<dbReference type="VEuPathDB" id="VectorBase:PPAPM1_003069"/>
<dbReference type="Proteomes" id="UP000092462">
    <property type="component" value="Unassembled WGS sequence"/>
</dbReference>
<reference evidence="1" key="1">
    <citation type="submission" date="2022-08" db="UniProtKB">
        <authorList>
            <consortium name="EnsemblMetazoa"/>
        </authorList>
    </citation>
    <scope>IDENTIFICATION</scope>
    <source>
        <strain evidence="1">Israel</strain>
    </source>
</reference>